<dbReference type="InterPro" id="IPR051468">
    <property type="entry name" value="Fungal_SecMetab_SDRs"/>
</dbReference>
<dbReference type="PANTHER" id="PTHR43544">
    <property type="entry name" value="SHORT-CHAIN DEHYDROGENASE/REDUCTASE"/>
    <property type="match status" value="1"/>
</dbReference>
<gene>
    <name evidence="1" type="ORF">P1J78_13690</name>
</gene>
<dbReference type="Pfam" id="PF00106">
    <property type="entry name" value="adh_short"/>
    <property type="match status" value="1"/>
</dbReference>
<reference evidence="1" key="1">
    <citation type="submission" date="2023-03" db="EMBL/GenBank/DDBJ databases">
        <title>Multiphase analysis and comparison of six strains from genera Psychromarinibacter, Lutimaribacter, and Maritimibacter, including a novel species: Psychromarinibacter sediminicola sp. nov.</title>
        <authorList>
            <person name="Wang Y.-H."/>
            <person name="Ye M.-Q."/>
            <person name="Du Z.-J."/>
        </authorList>
    </citation>
    <scope>NUCLEOTIDE SEQUENCE</scope>
    <source>
        <strain evidence="1">C21-152</strain>
    </source>
</reference>
<protein>
    <submittedName>
        <fullName evidence="1">SDR family NAD(P)-dependent oxidoreductase</fullName>
    </submittedName>
</protein>
<evidence type="ECO:0000313" key="1">
    <source>
        <dbReference type="EMBL" id="MDF0601793.1"/>
    </source>
</evidence>
<keyword evidence="2" id="KW-1185">Reference proteome</keyword>
<dbReference type="GO" id="GO:0005737">
    <property type="term" value="C:cytoplasm"/>
    <property type="evidence" value="ECO:0007669"/>
    <property type="project" value="TreeGrafter"/>
</dbReference>
<dbReference type="EMBL" id="JARGYC010000034">
    <property type="protein sequence ID" value="MDF0601793.1"/>
    <property type="molecule type" value="Genomic_DNA"/>
</dbReference>
<dbReference type="InterPro" id="IPR036291">
    <property type="entry name" value="NAD(P)-bd_dom_sf"/>
</dbReference>
<dbReference type="CDD" id="cd05325">
    <property type="entry name" value="carb_red_sniffer_like_SDR_c"/>
    <property type="match status" value="1"/>
</dbReference>
<dbReference type="PANTHER" id="PTHR43544:SF12">
    <property type="entry name" value="NAD(P)-BINDING ROSSMANN-FOLD SUPERFAMILY PROTEIN"/>
    <property type="match status" value="1"/>
</dbReference>
<dbReference type="Gene3D" id="3.40.50.720">
    <property type="entry name" value="NAD(P)-binding Rossmann-like Domain"/>
    <property type="match status" value="1"/>
</dbReference>
<dbReference type="PRINTS" id="PR00081">
    <property type="entry name" value="GDHRDH"/>
</dbReference>
<evidence type="ECO:0000313" key="2">
    <source>
        <dbReference type="Proteomes" id="UP001220964"/>
    </source>
</evidence>
<proteinExistence type="predicted"/>
<name>A0AAE3T9F3_9RHOB</name>
<dbReference type="RefSeq" id="WP_275567933.1">
    <property type="nucleotide sequence ID" value="NZ_JARGYC010000034.1"/>
</dbReference>
<organism evidence="1 2">
    <name type="scientific">Psychromarinibacter sediminicola</name>
    <dbReference type="NCBI Taxonomy" id="3033385"/>
    <lineage>
        <taxon>Bacteria</taxon>
        <taxon>Pseudomonadati</taxon>
        <taxon>Pseudomonadota</taxon>
        <taxon>Alphaproteobacteria</taxon>
        <taxon>Rhodobacterales</taxon>
        <taxon>Paracoccaceae</taxon>
        <taxon>Psychromarinibacter</taxon>
    </lineage>
</organism>
<comment type="caution">
    <text evidence="1">The sequence shown here is derived from an EMBL/GenBank/DDBJ whole genome shotgun (WGS) entry which is preliminary data.</text>
</comment>
<sequence>MAHALVIGSSGGIGRALVSEAEARGARVTGLSRSADGLDVTDEASVARVLGALEGPFDLVFVASGALTAGPDPEKAIKEVTPDALTDLFRVNALGPMLVLKHALPLLPRRGRAVFAALSARVGSIGDNGIGGWHGYRASKAALNQLIHGAAIELSRTHRDAVAVCLHPGTVETPLTAPYAGRHATVTPDKAAARLLDVIEGLTPDQSGGFFDYAGREIPW</sequence>
<dbReference type="GO" id="GO:0016491">
    <property type="term" value="F:oxidoreductase activity"/>
    <property type="evidence" value="ECO:0007669"/>
    <property type="project" value="TreeGrafter"/>
</dbReference>
<dbReference type="Proteomes" id="UP001220964">
    <property type="component" value="Unassembled WGS sequence"/>
</dbReference>
<dbReference type="InterPro" id="IPR002347">
    <property type="entry name" value="SDR_fam"/>
</dbReference>
<dbReference type="AlphaFoldDB" id="A0AAE3T9F3"/>
<accession>A0AAE3T9F3</accession>
<dbReference type="SUPFAM" id="SSF51735">
    <property type="entry name" value="NAD(P)-binding Rossmann-fold domains"/>
    <property type="match status" value="1"/>
</dbReference>